<dbReference type="PANTHER" id="PTHR44688">
    <property type="entry name" value="DNA-BINDING TRANSCRIPTIONAL ACTIVATOR DEVR_DOSR"/>
    <property type="match status" value="1"/>
</dbReference>
<dbReference type="EMBL" id="CP029462">
    <property type="protein sequence ID" value="AXL22401.1"/>
    <property type="molecule type" value="Genomic_DNA"/>
</dbReference>
<sequence>MDLRLAVAIVPLSFPAGATGTNGGRAAAIYRFLYTADTRRRLSGPDRFYPRRIRIPDGTSRRSGTNAGKIRSCQFYRAEMHFPPANGPFLFSPPSPLPRRRRRAAERNTASALAEAPGLPAMRHGCKAPVRSLPPVDAEQFVGFCALIHLTPPPIDVNGCYYPIAPIAAVIQDKVLLSRGEFPQLLLQATEHYKTAMASQYILPAIYESILLACVYEHAGNIDGAATALKQAVALAQPDHLVMPFAEHAEYLPQAMEQLRSDAAAAPFIEQVQGLSLAEPLAALRTALAKPSLPLSKREQEVAAMVATGLTNKAIAGQLNIAEVTVKKTLSQIYKKLGITNRAALSHYMSHHPMS</sequence>
<evidence type="ECO:0000256" key="2">
    <source>
        <dbReference type="ARBA" id="ARBA00023125"/>
    </source>
</evidence>
<dbReference type="OrthoDB" id="1137593at2"/>
<name>A0A346B2Q8_9FIRM</name>
<dbReference type="PRINTS" id="PR00038">
    <property type="entry name" value="HTHLUXR"/>
</dbReference>
<evidence type="ECO:0000313" key="6">
    <source>
        <dbReference type="Proteomes" id="UP000254337"/>
    </source>
</evidence>
<dbReference type="GO" id="GO:0003677">
    <property type="term" value="F:DNA binding"/>
    <property type="evidence" value="ECO:0007669"/>
    <property type="project" value="UniProtKB-KW"/>
</dbReference>
<dbReference type="InterPro" id="IPR000792">
    <property type="entry name" value="Tscrpt_reg_LuxR_C"/>
</dbReference>
<dbReference type="GO" id="GO:0006355">
    <property type="term" value="P:regulation of DNA-templated transcription"/>
    <property type="evidence" value="ECO:0007669"/>
    <property type="project" value="InterPro"/>
</dbReference>
<dbReference type="AlphaFoldDB" id="A0A346B2Q8"/>
<accession>A0A346B2Q8</accession>
<dbReference type="PROSITE" id="PS50043">
    <property type="entry name" value="HTH_LUXR_2"/>
    <property type="match status" value="1"/>
</dbReference>
<dbReference type="SUPFAM" id="SSF46894">
    <property type="entry name" value="C-terminal effector domain of the bipartite response regulators"/>
    <property type="match status" value="1"/>
</dbReference>
<organism evidence="5 6">
    <name type="scientific">Megasphaera stantonii</name>
    <dbReference type="NCBI Taxonomy" id="2144175"/>
    <lineage>
        <taxon>Bacteria</taxon>
        <taxon>Bacillati</taxon>
        <taxon>Bacillota</taxon>
        <taxon>Negativicutes</taxon>
        <taxon>Veillonellales</taxon>
        <taxon>Veillonellaceae</taxon>
        <taxon>Megasphaera</taxon>
    </lineage>
</organism>
<dbReference type="CDD" id="cd06170">
    <property type="entry name" value="LuxR_C_like"/>
    <property type="match status" value="1"/>
</dbReference>
<dbReference type="InterPro" id="IPR036388">
    <property type="entry name" value="WH-like_DNA-bd_sf"/>
</dbReference>
<dbReference type="PANTHER" id="PTHR44688:SF16">
    <property type="entry name" value="DNA-BINDING TRANSCRIPTIONAL ACTIVATOR DEVR_DOSR"/>
    <property type="match status" value="1"/>
</dbReference>
<evidence type="ECO:0000256" key="1">
    <source>
        <dbReference type="ARBA" id="ARBA00023015"/>
    </source>
</evidence>
<evidence type="ECO:0000313" key="5">
    <source>
        <dbReference type="EMBL" id="AXL22401.1"/>
    </source>
</evidence>
<dbReference type="Proteomes" id="UP000254337">
    <property type="component" value="Chromosome"/>
</dbReference>
<evidence type="ECO:0000259" key="4">
    <source>
        <dbReference type="PROSITE" id="PS50043"/>
    </source>
</evidence>
<reference evidence="5 6" key="1">
    <citation type="submission" date="2018-05" db="EMBL/GenBank/DDBJ databases">
        <title>Complete genome sequence of Megasphaera sp. AJH120T, isolated from the ceca of a chicken.</title>
        <authorList>
            <person name="Maki J."/>
            <person name="Looft T."/>
        </authorList>
    </citation>
    <scope>NUCLEOTIDE SEQUENCE [LARGE SCALE GENOMIC DNA]</scope>
    <source>
        <strain evidence="5 6">AJH120</strain>
    </source>
</reference>
<keyword evidence="3" id="KW-0804">Transcription</keyword>
<keyword evidence="2" id="KW-0238">DNA-binding</keyword>
<feature type="domain" description="HTH luxR-type" evidence="4">
    <location>
        <begin position="288"/>
        <end position="353"/>
    </location>
</feature>
<dbReference type="KEGG" id="meg:DKB62_07905"/>
<gene>
    <name evidence="5" type="ORF">DKB62_07905</name>
</gene>
<evidence type="ECO:0000256" key="3">
    <source>
        <dbReference type="ARBA" id="ARBA00023163"/>
    </source>
</evidence>
<keyword evidence="6" id="KW-1185">Reference proteome</keyword>
<protein>
    <recommendedName>
        <fullName evidence="4">HTH luxR-type domain-containing protein</fullName>
    </recommendedName>
</protein>
<proteinExistence type="predicted"/>
<dbReference type="Gene3D" id="1.10.10.10">
    <property type="entry name" value="Winged helix-like DNA-binding domain superfamily/Winged helix DNA-binding domain"/>
    <property type="match status" value="1"/>
</dbReference>
<dbReference type="Pfam" id="PF00196">
    <property type="entry name" value="GerE"/>
    <property type="match status" value="1"/>
</dbReference>
<dbReference type="InterPro" id="IPR016032">
    <property type="entry name" value="Sig_transdc_resp-reg_C-effctor"/>
</dbReference>
<dbReference type="SMART" id="SM00421">
    <property type="entry name" value="HTH_LUXR"/>
    <property type="match status" value="1"/>
</dbReference>
<keyword evidence="1" id="KW-0805">Transcription regulation</keyword>